<sequence length="603" mass="66591">MKVDQRMSSKKKTLLKYIVGAAAITCLANVVNDHAMFKHTLRKLCETNEDEANDLIEQPRGLASSIVQYIDEALNGEELTCDMLAPPIINPSEAYPALTYFGGPIPNRPEGTIAFVNTIIGCPEWYNPDVVGTPDPGDELYEATAVLKTELCDVVDLHEMMETDTDGKTLYSIVNPNGVTCPVPGKQDELYDRVAMLKEMGFRVEIVGQPITNLMLQEAGQDYISEMLETDVGIRDSTRLHAFRLVEHPVAVMYDYDMIFQYKIFDAIDALQADPNVKGYYVRTPDCGGGNTLVDTSLMIIKPSMDEFNKIIDAYLNTPYDPATGWNGEGHNQCDGKLGLPGFLSYYFSKDPAYVELDRCKYAFTVDDTCLNKIVQDDALIAEELGRTLLSNGTDTDITTDEAIALAEAIKNTDLEPVQVNILPTSPDHPKVEAVVEVVDGVATVQLYVQVKFSVEYMVMMWVNGEMIINMHTFNQWITTIDAYHTMYISPQDINNPELVNILLAEAMVRSGMSSTAVLGRNEDICGKASACPTEDPSWTLSQRLACDTLHHAYFEARKKTDLATGVVTEADLSGAYKPEVFLGYCNGNGSGGFTGTKYLASQ</sequence>
<comment type="caution">
    <text evidence="1">The sequence shown here is derived from an EMBL/GenBank/DDBJ whole genome shotgun (WGS) entry which is preliminary data.</text>
</comment>
<organism evidence="1 2">
    <name type="scientific">Chaetoceros tenuissimus</name>
    <dbReference type="NCBI Taxonomy" id="426638"/>
    <lineage>
        <taxon>Eukaryota</taxon>
        <taxon>Sar</taxon>
        <taxon>Stramenopiles</taxon>
        <taxon>Ochrophyta</taxon>
        <taxon>Bacillariophyta</taxon>
        <taxon>Coscinodiscophyceae</taxon>
        <taxon>Chaetocerotophycidae</taxon>
        <taxon>Chaetocerotales</taxon>
        <taxon>Chaetocerotaceae</taxon>
        <taxon>Chaetoceros</taxon>
    </lineage>
</organism>
<dbReference type="AlphaFoldDB" id="A0AAD3CXR4"/>
<reference evidence="1 2" key="1">
    <citation type="journal article" date="2021" name="Sci. Rep.">
        <title>The genome of the diatom Chaetoceros tenuissimus carries an ancient integrated fragment of an extant virus.</title>
        <authorList>
            <person name="Hongo Y."/>
            <person name="Kimura K."/>
            <person name="Takaki Y."/>
            <person name="Yoshida Y."/>
            <person name="Baba S."/>
            <person name="Kobayashi G."/>
            <person name="Nagasaki K."/>
            <person name="Hano T."/>
            <person name="Tomaru Y."/>
        </authorList>
    </citation>
    <scope>NUCLEOTIDE SEQUENCE [LARGE SCALE GENOMIC DNA]</scope>
    <source>
        <strain evidence="1 2">NIES-3715</strain>
    </source>
</reference>
<proteinExistence type="predicted"/>
<gene>
    <name evidence="1" type="ORF">CTEN210_10459</name>
</gene>
<dbReference type="EMBL" id="BLLK01000047">
    <property type="protein sequence ID" value="GFH53983.1"/>
    <property type="molecule type" value="Genomic_DNA"/>
</dbReference>
<protein>
    <submittedName>
        <fullName evidence="1">Uncharacterized protein</fullName>
    </submittedName>
</protein>
<name>A0AAD3CXR4_9STRA</name>
<accession>A0AAD3CXR4</accession>
<dbReference type="Proteomes" id="UP001054902">
    <property type="component" value="Unassembled WGS sequence"/>
</dbReference>
<evidence type="ECO:0000313" key="2">
    <source>
        <dbReference type="Proteomes" id="UP001054902"/>
    </source>
</evidence>
<keyword evidence="2" id="KW-1185">Reference proteome</keyword>
<evidence type="ECO:0000313" key="1">
    <source>
        <dbReference type="EMBL" id="GFH53983.1"/>
    </source>
</evidence>